<comment type="pathway">
    <text evidence="1">Cofactor biosynthesis; molybdopterin biosynthesis.</text>
</comment>
<evidence type="ECO:0000313" key="15">
    <source>
        <dbReference type="Proteomes" id="UP000476837"/>
    </source>
</evidence>
<evidence type="ECO:0000256" key="10">
    <source>
        <dbReference type="ARBA" id="ARBA00030407"/>
    </source>
</evidence>
<gene>
    <name evidence="14" type="ORF">DS837_17225</name>
</gene>
<evidence type="ECO:0000256" key="4">
    <source>
        <dbReference type="ARBA" id="ARBA00013858"/>
    </source>
</evidence>
<evidence type="ECO:0000256" key="3">
    <source>
        <dbReference type="ARBA" id="ARBA00011950"/>
    </source>
</evidence>
<comment type="subunit">
    <text evidence="8">Heterotetramer of 2 MoaD subunits and 2 MoaE subunits. Also stable as homodimer. The enzyme changes between these two forms during catalysis.</text>
</comment>
<dbReference type="InterPro" id="IPR036563">
    <property type="entry name" value="MoaE_sf"/>
</dbReference>
<name>A0A6L3AYG8_AZOBR</name>
<dbReference type="CDD" id="cd00756">
    <property type="entry name" value="MoaE"/>
    <property type="match status" value="1"/>
</dbReference>
<comment type="catalytic activity">
    <reaction evidence="13">
        <text>2 [molybdopterin-synthase sulfur-carrier protein]-C-terminal-Gly-aminoethanethioate + cyclic pyranopterin phosphate + H2O = molybdopterin + 2 [molybdopterin-synthase sulfur-carrier protein]-C-terminal Gly-Gly + 2 H(+)</text>
        <dbReference type="Rhea" id="RHEA:26333"/>
        <dbReference type="Rhea" id="RHEA-COMP:12202"/>
        <dbReference type="Rhea" id="RHEA-COMP:19907"/>
        <dbReference type="ChEBI" id="CHEBI:15377"/>
        <dbReference type="ChEBI" id="CHEBI:15378"/>
        <dbReference type="ChEBI" id="CHEBI:58698"/>
        <dbReference type="ChEBI" id="CHEBI:59648"/>
        <dbReference type="ChEBI" id="CHEBI:90778"/>
        <dbReference type="ChEBI" id="CHEBI:232372"/>
        <dbReference type="EC" id="2.8.1.12"/>
    </reaction>
</comment>
<keyword evidence="5" id="KW-0808">Transferase</keyword>
<evidence type="ECO:0000256" key="6">
    <source>
        <dbReference type="ARBA" id="ARBA00023150"/>
    </source>
</evidence>
<evidence type="ECO:0000256" key="5">
    <source>
        <dbReference type="ARBA" id="ARBA00022679"/>
    </source>
</evidence>
<accession>A0A6L3AYG8</accession>
<dbReference type="EMBL" id="QOKV01000010">
    <property type="protein sequence ID" value="KAA0684770.1"/>
    <property type="molecule type" value="Genomic_DNA"/>
</dbReference>
<evidence type="ECO:0000256" key="12">
    <source>
        <dbReference type="ARBA" id="ARBA00032474"/>
    </source>
</evidence>
<proteinExistence type="inferred from homology"/>
<keyword evidence="6" id="KW-0501">Molybdenum cofactor biosynthesis</keyword>
<organism evidence="14 15">
    <name type="scientific">Azospirillum brasilense</name>
    <dbReference type="NCBI Taxonomy" id="192"/>
    <lineage>
        <taxon>Bacteria</taxon>
        <taxon>Pseudomonadati</taxon>
        <taxon>Pseudomonadota</taxon>
        <taxon>Alphaproteobacteria</taxon>
        <taxon>Rhodospirillales</taxon>
        <taxon>Azospirillaceae</taxon>
        <taxon>Azospirillum</taxon>
    </lineage>
</organism>
<dbReference type="SUPFAM" id="SSF54690">
    <property type="entry name" value="Molybdopterin synthase subunit MoaE"/>
    <property type="match status" value="1"/>
</dbReference>
<dbReference type="AlphaFoldDB" id="A0A6L3AYG8"/>
<evidence type="ECO:0000256" key="7">
    <source>
        <dbReference type="ARBA" id="ARBA00025448"/>
    </source>
</evidence>
<comment type="similarity">
    <text evidence="2">Belongs to the MoaE family.</text>
</comment>
<dbReference type="UniPathway" id="UPA00344"/>
<dbReference type="GO" id="GO:0006777">
    <property type="term" value="P:Mo-molybdopterin cofactor biosynthetic process"/>
    <property type="evidence" value="ECO:0007669"/>
    <property type="project" value="UniProtKB-KW"/>
</dbReference>
<dbReference type="FunFam" id="3.90.1170.40:FF:000001">
    <property type="entry name" value="Molybdopterin synthase catalytic subunit MoaE"/>
    <property type="match status" value="1"/>
</dbReference>
<reference evidence="14 15" key="1">
    <citation type="submission" date="2018-07" db="EMBL/GenBank/DDBJ databases">
        <title>Genome sequence of Roseomonas fauriae ATCC 49958.</title>
        <authorList>
            <person name="Sant'Anna F.H."/>
            <person name="Baldani J.I."/>
            <person name="Zilli J.E."/>
            <person name="Reis V.M."/>
            <person name="Hartmann A."/>
            <person name="Cruz L."/>
            <person name="de Souza E.M."/>
            <person name="de Oliveira Pedrosa F."/>
            <person name="Passaglia L.M.P."/>
        </authorList>
    </citation>
    <scope>NUCLEOTIDE SEQUENCE [LARGE SCALE GENOMIC DNA]</scope>
    <source>
        <strain evidence="14 15">ATCC 49958</strain>
    </source>
</reference>
<dbReference type="PANTHER" id="PTHR23404">
    <property type="entry name" value="MOLYBDOPTERIN SYNTHASE RELATED"/>
    <property type="match status" value="1"/>
</dbReference>
<evidence type="ECO:0000256" key="1">
    <source>
        <dbReference type="ARBA" id="ARBA00005046"/>
    </source>
</evidence>
<dbReference type="GO" id="GO:0030366">
    <property type="term" value="F:molybdopterin synthase activity"/>
    <property type="evidence" value="ECO:0007669"/>
    <property type="project" value="UniProtKB-EC"/>
</dbReference>
<dbReference type="Pfam" id="PF02391">
    <property type="entry name" value="MoaE"/>
    <property type="match status" value="1"/>
</dbReference>
<dbReference type="RefSeq" id="WP_149165896.1">
    <property type="nucleotide sequence ID" value="NZ_QOKV01000010.1"/>
</dbReference>
<evidence type="ECO:0000256" key="8">
    <source>
        <dbReference type="ARBA" id="ARBA00026066"/>
    </source>
</evidence>
<protein>
    <recommendedName>
        <fullName evidence="4">Molybdopterin synthase catalytic subunit</fullName>
        <ecNumber evidence="3">2.8.1.12</ecNumber>
    </recommendedName>
    <alternativeName>
        <fullName evidence="11">MPT synthase subunit 2</fullName>
    </alternativeName>
    <alternativeName>
        <fullName evidence="9">Molybdenum cofactor biosynthesis protein E</fullName>
    </alternativeName>
    <alternativeName>
        <fullName evidence="10">Molybdopterin-converting factor large subunit</fullName>
    </alternativeName>
    <alternativeName>
        <fullName evidence="12">Molybdopterin-converting factor subunit 2</fullName>
    </alternativeName>
</protein>
<dbReference type="EC" id="2.8.1.12" evidence="3"/>
<dbReference type="Gene3D" id="3.90.1170.40">
    <property type="entry name" value="Molybdopterin biosynthesis MoaE subunit"/>
    <property type="match status" value="1"/>
</dbReference>
<evidence type="ECO:0000313" key="14">
    <source>
        <dbReference type="EMBL" id="KAA0684770.1"/>
    </source>
</evidence>
<dbReference type="Proteomes" id="UP000476837">
    <property type="component" value="Unassembled WGS sequence"/>
</dbReference>
<evidence type="ECO:0000256" key="9">
    <source>
        <dbReference type="ARBA" id="ARBA00029745"/>
    </source>
</evidence>
<sequence>MTVKVQSEDFDVGAELAAMTGGKTGIGGVTLFVGLVRDMAGGEAVSAMTLEHYPGMTERQLEAIEAEARARWPLDYALIIHRYGRLEPGDRIVLVATASAHREAAFESCHFLIDWLKTRAPFWKMEATPEGERWVEAKDSDDVAAARWTKPT</sequence>
<evidence type="ECO:0000256" key="2">
    <source>
        <dbReference type="ARBA" id="ARBA00005426"/>
    </source>
</evidence>
<comment type="caution">
    <text evidence="14">The sequence shown here is derived from an EMBL/GenBank/DDBJ whole genome shotgun (WGS) entry which is preliminary data.</text>
</comment>
<evidence type="ECO:0000256" key="13">
    <source>
        <dbReference type="ARBA" id="ARBA00049878"/>
    </source>
</evidence>
<dbReference type="InterPro" id="IPR003448">
    <property type="entry name" value="Mopterin_biosynth_MoaE"/>
</dbReference>
<comment type="function">
    <text evidence="7">Converts molybdopterin precursor Z into molybdopterin. This requires the incorporation of two sulfur atoms into precursor Z to generate a dithiolene group. The sulfur is provided by MoaD.</text>
</comment>
<evidence type="ECO:0000256" key="11">
    <source>
        <dbReference type="ARBA" id="ARBA00030781"/>
    </source>
</evidence>